<organism evidence="1 2">
    <name type="scientific">Prunus dulcis</name>
    <name type="common">Almond</name>
    <name type="synonym">Amygdalus dulcis</name>
    <dbReference type="NCBI Taxonomy" id="3755"/>
    <lineage>
        <taxon>Eukaryota</taxon>
        <taxon>Viridiplantae</taxon>
        <taxon>Streptophyta</taxon>
        <taxon>Embryophyta</taxon>
        <taxon>Tracheophyta</taxon>
        <taxon>Spermatophyta</taxon>
        <taxon>Magnoliopsida</taxon>
        <taxon>eudicotyledons</taxon>
        <taxon>Gunneridae</taxon>
        <taxon>Pentapetalae</taxon>
        <taxon>rosids</taxon>
        <taxon>fabids</taxon>
        <taxon>Rosales</taxon>
        <taxon>Rosaceae</taxon>
        <taxon>Amygdaloideae</taxon>
        <taxon>Amygdaleae</taxon>
        <taxon>Prunus</taxon>
    </lineage>
</organism>
<protein>
    <submittedName>
        <fullName evidence="1">Uncharacterized protein</fullName>
    </submittedName>
</protein>
<gene>
    <name evidence="1" type="ORF">L3X38_042837</name>
</gene>
<proteinExistence type="predicted"/>
<keyword evidence="2" id="KW-1185">Reference proteome</keyword>
<name>A0AAD4UX13_PRUDU</name>
<dbReference type="Proteomes" id="UP001054821">
    <property type="component" value="Chromosome 8"/>
</dbReference>
<dbReference type="AlphaFoldDB" id="A0AAD4UX13"/>
<evidence type="ECO:0000313" key="1">
    <source>
        <dbReference type="EMBL" id="KAI5313661.1"/>
    </source>
</evidence>
<comment type="caution">
    <text evidence="1">The sequence shown here is derived from an EMBL/GenBank/DDBJ whole genome shotgun (WGS) entry which is preliminary data.</text>
</comment>
<evidence type="ECO:0000313" key="2">
    <source>
        <dbReference type="Proteomes" id="UP001054821"/>
    </source>
</evidence>
<accession>A0AAD4UX13</accession>
<dbReference type="EMBL" id="JAJFAZ020000008">
    <property type="protein sequence ID" value="KAI5313661.1"/>
    <property type="molecule type" value="Genomic_DNA"/>
</dbReference>
<sequence length="103" mass="11134">MGFKGGTWMGFVEEEAENKFREGCAANRGLTTAENWLEVAVPLFKFIATNTVTNTSIQGFIDILSPCITQSDNGLLLVAVSEQEVFNVINRIGALKAPVPDGL</sequence>
<reference evidence="1 2" key="1">
    <citation type="journal article" date="2022" name="G3 (Bethesda)">
        <title>Whole-genome sequence and methylome profiling of the almond [Prunus dulcis (Mill.) D.A. Webb] cultivar 'Nonpareil'.</title>
        <authorList>
            <person name="D'Amico-Willman K.M."/>
            <person name="Ouma W.Z."/>
            <person name="Meulia T."/>
            <person name="Sideli G.M."/>
            <person name="Gradziel T.M."/>
            <person name="Fresnedo-Ramirez J."/>
        </authorList>
    </citation>
    <scope>NUCLEOTIDE SEQUENCE [LARGE SCALE GENOMIC DNA]</scope>
    <source>
        <strain evidence="1">Clone GOH B32 T37-40</strain>
    </source>
</reference>